<evidence type="ECO:0000256" key="15">
    <source>
        <dbReference type="ARBA" id="ARBA00023012"/>
    </source>
</evidence>
<dbReference type="InterPro" id="IPR005467">
    <property type="entry name" value="His_kinase_dom"/>
</dbReference>
<evidence type="ECO:0000256" key="13">
    <source>
        <dbReference type="ARBA" id="ARBA00022840"/>
    </source>
</evidence>
<dbReference type="GO" id="GO:0005737">
    <property type="term" value="C:cytoplasm"/>
    <property type="evidence" value="ECO:0007669"/>
    <property type="project" value="UniProtKB-SubCell"/>
</dbReference>
<dbReference type="Pfam" id="PF02518">
    <property type="entry name" value="HATPase_c"/>
    <property type="match status" value="1"/>
</dbReference>
<dbReference type="Gene3D" id="3.30.565.10">
    <property type="entry name" value="Histidine kinase-like ATPase, C-terminal domain"/>
    <property type="match status" value="1"/>
</dbReference>
<dbReference type="SMART" id="SM00387">
    <property type="entry name" value="HATPase_c"/>
    <property type="match status" value="1"/>
</dbReference>
<feature type="transmembrane region" description="Helical" evidence="20">
    <location>
        <begin position="153"/>
        <end position="175"/>
    </location>
</feature>
<dbReference type="InterPro" id="IPR011712">
    <property type="entry name" value="Sig_transdc_His_kin_sub3_dim/P"/>
</dbReference>
<name>A0A364V9M2_9CORY</name>
<dbReference type="GO" id="GO:0005524">
    <property type="term" value="F:ATP binding"/>
    <property type="evidence" value="ECO:0007669"/>
    <property type="project" value="UniProtKB-KW"/>
</dbReference>
<evidence type="ECO:0000256" key="10">
    <source>
        <dbReference type="ARBA" id="ARBA00022723"/>
    </source>
</evidence>
<evidence type="ECO:0000256" key="8">
    <source>
        <dbReference type="ARBA" id="ARBA00022553"/>
    </source>
</evidence>
<dbReference type="GO" id="GO:0046872">
    <property type="term" value="F:metal ion binding"/>
    <property type="evidence" value="ECO:0007669"/>
    <property type="project" value="UniProtKB-KW"/>
</dbReference>
<evidence type="ECO:0000256" key="11">
    <source>
        <dbReference type="ARBA" id="ARBA00022741"/>
    </source>
</evidence>
<evidence type="ECO:0000256" key="4">
    <source>
        <dbReference type="ARBA" id="ARBA00012438"/>
    </source>
</evidence>
<evidence type="ECO:0000256" key="3">
    <source>
        <dbReference type="ARBA" id="ARBA00004496"/>
    </source>
</evidence>
<accession>A0A364V9M2</accession>
<keyword evidence="20" id="KW-1133">Transmembrane helix</keyword>
<dbReference type="OrthoDB" id="144293at2"/>
<evidence type="ECO:0000313" key="22">
    <source>
        <dbReference type="EMBL" id="RAV33266.1"/>
    </source>
</evidence>
<evidence type="ECO:0000256" key="6">
    <source>
        <dbReference type="ARBA" id="ARBA00022485"/>
    </source>
</evidence>
<protein>
    <recommendedName>
        <fullName evidence="5">Oxygen sensor histidine kinase NreB</fullName>
        <ecNumber evidence="4">2.7.13.3</ecNumber>
    </recommendedName>
    <alternativeName>
        <fullName evidence="18">Nitrogen regulation protein B</fullName>
    </alternativeName>
</protein>
<keyword evidence="9" id="KW-0808">Transferase</keyword>
<evidence type="ECO:0000256" key="16">
    <source>
        <dbReference type="ARBA" id="ARBA00023014"/>
    </source>
</evidence>
<evidence type="ECO:0000256" key="19">
    <source>
        <dbReference type="SAM" id="MobiDB-lite"/>
    </source>
</evidence>
<dbReference type="InterPro" id="IPR003594">
    <property type="entry name" value="HATPase_dom"/>
</dbReference>
<keyword evidence="16" id="KW-0411">Iron-sulfur</keyword>
<dbReference type="AlphaFoldDB" id="A0A364V9M2"/>
<dbReference type="GO" id="GO:0051539">
    <property type="term" value="F:4 iron, 4 sulfur cluster binding"/>
    <property type="evidence" value="ECO:0007669"/>
    <property type="project" value="UniProtKB-KW"/>
</dbReference>
<feature type="region of interest" description="Disordered" evidence="19">
    <location>
        <begin position="359"/>
        <end position="378"/>
    </location>
</feature>
<evidence type="ECO:0000259" key="21">
    <source>
        <dbReference type="PROSITE" id="PS50109"/>
    </source>
</evidence>
<dbReference type="SUPFAM" id="SSF55874">
    <property type="entry name" value="ATPase domain of HSP90 chaperone/DNA topoisomerase II/histidine kinase"/>
    <property type="match status" value="1"/>
</dbReference>
<organism evidence="22 23">
    <name type="scientific">Corynebacterium heidelbergense</name>
    <dbReference type="NCBI Taxonomy" id="2055947"/>
    <lineage>
        <taxon>Bacteria</taxon>
        <taxon>Bacillati</taxon>
        <taxon>Actinomycetota</taxon>
        <taxon>Actinomycetes</taxon>
        <taxon>Mycobacteriales</taxon>
        <taxon>Corynebacteriaceae</taxon>
        <taxon>Corynebacterium</taxon>
    </lineage>
</organism>
<keyword evidence="11" id="KW-0547">Nucleotide-binding</keyword>
<keyword evidence="8" id="KW-0597">Phosphoprotein</keyword>
<dbReference type="EMBL" id="PHQP01000097">
    <property type="protein sequence ID" value="RAV33266.1"/>
    <property type="molecule type" value="Genomic_DNA"/>
</dbReference>
<evidence type="ECO:0000256" key="1">
    <source>
        <dbReference type="ARBA" id="ARBA00000085"/>
    </source>
</evidence>
<dbReference type="InterPro" id="IPR050482">
    <property type="entry name" value="Sensor_HK_TwoCompSys"/>
</dbReference>
<keyword evidence="15" id="KW-0902">Two-component regulatory system</keyword>
<gene>
    <name evidence="22" type="ORF">CWC39_09405</name>
</gene>
<dbReference type="PROSITE" id="PS50109">
    <property type="entry name" value="HIS_KIN"/>
    <property type="match status" value="1"/>
</dbReference>
<evidence type="ECO:0000256" key="17">
    <source>
        <dbReference type="ARBA" id="ARBA00024827"/>
    </source>
</evidence>
<dbReference type="RefSeq" id="WP_112770215.1">
    <property type="nucleotide sequence ID" value="NZ_CP063191.1"/>
</dbReference>
<feature type="domain" description="Histidine kinase" evidence="21">
    <location>
        <begin position="316"/>
        <end position="410"/>
    </location>
</feature>
<keyword evidence="14" id="KW-0408">Iron</keyword>
<comment type="caution">
    <text evidence="22">The sequence shown here is derived from an EMBL/GenBank/DDBJ whole genome shotgun (WGS) entry which is preliminary data.</text>
</comment>
<evidence type="ECO:0000256" key="9">
    <source>
        <dbReference type="ARBA" id="ARBA00022679"/>
    </source>
</evidence>
<keyword evidence="20" id="KW-0472">Membrane</keyword>
<evidence type="ECO:0000256" key="14">
    <source>
        <dbReference type="ARBA" id="ARBA00023004"/>
    </source>
</evidence>
<evidence type="ECO:0000256" key="12">
    <source>
        <dbReference type="ARBA" id="ARBA00022777"/>
    </source>
</evidence>
<dbReference type="PANTHER" id="PTHR24421">
    <property type="entry name" value="NITRATE/NITRITE SENSOR PROTEIN NARX-RELATED"/>
    <property type="match status" value="1"/>
</dbReference>
<dbReference type="GO" id="GO:0000155">
    <property type="term" value="F:phosphorelay sensor kinase activity"/>
    <property type="evidence" value="ECO:0007669"/>
    <property type="project" value="InterPro"/>
</dbReference>
<reference evidence="22 23" key="1">
    <citation type="journal article" date="2018" name="Syst. Appl. Microbiol.">
        <title>Corynebacterium heidelbergense sp. nov., isolated from the preen glands of Egyptian geese (Alopochen aegyptiacus).</title>
        <authorList>
            <person name="Braun M.S."/>
            <person name="Wang E."/>
            <person name="Zimmermann S."/>
            <person name="Wink M."/>
        </authorList>
    </citation>
    <scope>NUCLEOTIDE SEQUENCE [LARGE SCALE GENOMIC DNA]</scope>
    <source>
        <strain evidence="22 23">DSM 104638</strain>
    </source>
</reference>
<keyword evidence="20" id="KW-0812">Transmembrane</keyword>
<dbReference type="Proteomes" id="UP000251047">
    <property type="component" value="Unassembled WGS sequence"/>
</dbReference>
<comment type="function">
    <text evidence="17">Member of the two-component regulatory system NreB/NreC involved in the control of dissimilatory nitrate/nitrite reduction in response to oxygen. NreB functions as a direct oxygen sensor histidine kinase which is autophosphorylated, in the absence of oxygen, probably at the conserved histidine residue, and transfers its phosphate group probably to a conserved aspartate residue of NreC. NreB/NreC activates the expression of the nitrate (narGHJI) and nitrite (nir) reductase operons, as well as the putative nitrate transporter gene narT.</text>
</comment>
<keyword evidence="7" id="KW-0963">Cytoplasm</keyword>
<feature type="region of interest" description="Disordered" evidence="19">
    <location>
        <begin position="390"/>
        <end position="421"/>
    </location>
</feature>
<dbReference type="PANTHER" id="PTHR24421:SF10">
    <property type="entry name" value="NITRATE_NITRITE SENSOR PROTEIN NARQ"/>
    <property type="match status" value="1"/>
</dbReference>
<dbReference type="PIRSF" id="PIRSF037434">
    <property type="entry name" value="STHK_ChrS"/>
    <property type="match status" value="1"/>
</dbReference>
<evidence type="ECO:0000256" key="2">
    <source>
        <dbReference type="ARBA" id="ARBA00001966"/>
    </source>
</evidence>
<dbReference type="InterPro" id="IPR036890">
    <property type="entry name" value="HATPase_C_sf"/>
</dbReference>
<feature type="transmembrane region" description="Helical" evidence="20">
    <location>
        <begin position="120"/>
        <end position="141"/>
    </location>
</feature>
<evidence type="ECO:0000256" key="20">
    <source>
        <dbReference type="SAM" id="Phobius"/>
    </source>
</evidence>
<keyword evidence="12 22" id="KW-0418">Kinase</keyword>
<dbReference type="GO" id="GO:0046983">
    <property type="term" value="F:protein dimerization activity"/>
    <property type="evidence" value="ECO:0007669"/>
    <property type="project" value="InterPro"/>
</dbReference>
<comment type="cofactor">
    <cofactor evidence="2">
        <name>[4Fe-4S] cluster</name>
        <dbReference type="ChEBI" id="CHEBI:49883"/>
    </cofactor>
</comment>
<keyword evidence="6" id="KW-0004">4Fe-4S</keyword>
<evidence type="ECO:0000256" key="7">
    <source>
        <dbReference type="ARBA" id="ARBA00022490"/>
    </source>
</evidence>
<feature type="transmembrane region" description="Helical" evidence="20">
    <location>
        <begin position="15"/>
        <end position="35"/>
    </location>
</feature>
<evidence type="ECO:0000313" key="23">
    <source>
        <dbReference type="Proteomes" id="UP000251047"/>
    </source>
</evidence>
<keyword evidence="13" id="KW-0067">ATP-binding</keyword>
<dbReference type="GO" id="GO:0016020">
    <property type="term" value="C:membrane"/>
    <property type="evidence" value="ECO:0007669"/>
    <property type="project" value="InterPro"/>
</dbReference>
<dbReference type="Gene3D" id="1.20.5.1930">
    <property type="match status" value="1"/>
</dbReference>
<proteinExistence type="predicted"/>
<evidence type="ECO:0000256" key="18">
    <source>
        <dbReference type="ARBA" id="ARBA00030800"/>
    </source>
</evidence>
<feature type="transmembrane region" description="Helical" evidence="20">
    <location>
        <begin position="82"/>
        <end position="113"/>
    </location>
</feature>
<keyword evidence="10" id="KW-0479">Metal-binding</keyword>
<feature type="transmembrane region" description="Helical" evidence="20">
    <location>
        <begin position="42"/>
        <end position="62"/>
    </location>
</feature>
<dbReference type="Pfam" id="PF07730">
    <property type="entry name" value="HisKA_3"/>
    <property type="match status" value="1"/>
</dbReference>
<dbReference type="EC" id="2.7.13.3" evidence="4"/>
<comment type="subcellular location">
    <subcellularLocation>
        <location evidence="3">Cytoplasm</location>
    </subcellularLocation>
</comment>
<dbReference type="InterPro" id="IPR004358">
    <property type="entry name" value="Sig_transdc_His_kin-like_C"/>
</dbReference>
<sequence length="421" mass="43825">MTATSPASTQLLHRLWRGLAWALHILLAALLVLVAMQASNGWAYVGIAVFLVTYAGGLPFIARRAGDIAQPMGGGAHPWPVWLWLVAVCAAWLFMAIAEVDAAFVAFPLFFVLVRFLRPLASGVAIVLLTLAVVAVLAVHLEAKNSGAINLGAMVGPIIGAGVAWVLGVGFRLLYAEAQARAEAMDALVAARAEALAASRRAGETDERARLAGEIHDTVAQGLSSIHMLLSAVESSLPAGHEATAAQQIALAKQTASDNLTETRRIIAALQPAPLTSAELPVALARICSSTPLGTDLRFDIDGSPRQLPPEVENTIVRVTQSLVSNVVRHSGGSGRVTLTYHPECVSVDVVDNGTGFDPQQVDLDPQGDRGRTSGLAGVNTRVRSLGGQMTVESSVGGGTGVSVSIPASTSDRTPPQGGDD</sequence>
<comment type="catalytic activity">
    <reaction evidence="1">
        <text>ATP + protein L-histidine = ADP + protein N-phospho-L-histidine.</text>
        <dbReference type="EC" id="2.7.13.3"/>
    </reaction>
</comment>
<dbReference type="InterPro" id="IPR017205">
    <property type="entry name" value="Sig_transdc_His_kinase_ChrS"/>
</dbReference>
<evidence type="ECO:0000256" key="5">
    <source>
        <dbReference type="ARBA" id="ARBA00017322"/>
    </source>
</evidence>
<dbReference type="CDD" id="cd16917">
    <property type="entry name" value="HATPase_UhpB-NarQ-NarX-like"/>
    <property type="match status" value="1"/>
</dbReference>
<dbReference type="PRINTS" id="PR00344">
    <property type="entry name" value="BCTRLSENSOR"/>
</dbReference>